<organism evidence="3">
    <name type="scientific">Lotus japonicus</name>
    <name type="common">Lotus corniculatus var. japonicus</name>
    <dbReference type="NCBI Taxonomy" id="34305"/>
    <lineage>
        <taxon>Eukaryota</taxon>
        <taxon>Viridiplantae</taxon>
        <taxon>Streptophyta</taxon>
        <taxon>Embryophyta</taxon>
        <taxon>Tracheophyta</taxon>
        <taxon>Spermatophyta</taxon>
        <taxon>Magnoliopsida</taxon>
        <taxon>eudicotyledons</taxon>
        <taxon>Gunneridae</taxon>
        <taxon>Pentapetalae</taxon>
        <taxon>rosids</taxon>
        <taxon>fabids</taxon>
        <taxon>Fabales</taxon>
        <taxon>Fabaceae</taxon>
        <taxon>Papilionoideae</taxon>
        <taxon>50 kb inversion clade</taxon>
        <taxon>NPAAA clade</taxon>
        <taxon>Hologalegina</taxon>
        <taxon>robinioid clade</taxon>
        <taxon>Loteae</taxon>
        <taxon>Lotus</taxon>
    </lineage>
</organism>
<dbReference type="PANTHER" id="PTHR47594">
    <property type="entry name" value="PPR CONTAINING PLANT-LIKE PROTEIN"/>
    <property type="match status" value="1"/>
</dbReference>
<dbReference type="InterPro" id="IPR044190">
    <property type="entry name" value="THA8-like"/>
</dbReference>
<evidence type="ECO:0000256" key="1">
    <source>
        <dbReference type="ARBA" id="ARBA00022737"/>
    </source>
</evidence>
<accession>I3ST75</accession>
<dbReference type="NCBIfam" id="TIGR00756">
    <property type="entry name" value="PPR"/>
    <property type="match status" value="2"/>
</dbReference>
<dbReference type="Gene3D" id="1.25.40.10">
    <property type="entry name" value="Tetratricopeptide repeat domain"/>
    <property type="match status" value="1"/>
</dbReference>
<dbReference type="GO" id="GO:0009658">
    <property type="term" value="P:chloroplast organization"/>
    <property type="evidence" value="ECO:0007669"/>
    <property type="project" value="InterPro"/>
</dbReference>
<feature type="repeat" description="PPR" evidence="2">
    <location>
        <begin position="170"/>
        <end position="204"/>
    </location>
</feature>
<dbReference type="PANTHER" id="PTHR47594:SF5">
    <property type="entry name" value="PENTACOTRIPEPTIDE-REPEAT REGION OF PRORP DOMAIN-CONTAINING PROTEIN"/>
    <property type="match status" value="1"/>
</dbReference>
<dbReference type="Pfam" id="PF01535">
    <property type="entry name" value="PPR"/>
    <property type="match status" value="1"/>
</dbReference>
<dbReference type="EMBL" id="BT143673">
    <property type="protein sequence ID" value="AFK43467.1"/>
    <property type="molecule type" value="mRNA"/>
</dbReference>
<evidence type="ECO:0000313" key="3">
    <source>
        <dbReference type="EMBL" id="AFK43467.1"/>
    </source>
</evidence>
<dbReference type="AlphaFoldDB" id="I3ST75"/>
<keyword evidence="1" id="KW-0677">Repeat</keyword>
<evidence type="ECO:0008006" key="4">
    <source>
        <dbReference type="Google" id="ProtNLM"/>
    </source>
</evidence>
<evidence type="ECO:0000256" key="2">
    <source>
        <dbReference type="PROSITE-ProRule" id="PRU00708"/>
    </source>
</evidence>
<sequence length="259" mass="29573">MILRLSDWTSVQSFQLQQCIPINEEPRSATSISKRSINFGNQRRGKSVIVCGLRASFRKRRPSRVISKEGIQVIHALKLAKSSEQKLYQVLNEKLTRLLNADALDLLGELQRQNELHLSLKVFNFLREEPGFDALLPLYSDMILLLGRNKMVGEAEELFSQVVEKGLKPDTRMFTEMIGVYLQGGNTEKAMELYRSMKASGCSPDKLTFTILIRSLEKSGEQELVETLKQECVDYIDLPDKFIQQIEQKQVKEGHVNLV</sequence>
<dbReference type="PROSITE" id="PS51375">
    <property type="entry name" value="PPR"/>
    <property type="match status" value="2"/>
</dbReference>
<reference evidence="3" key="1">
    <citation type="submission" date="2012-05" db="EMBL/GenBank/DDBJ databases">
        <authorList>
            <person name="Krishnakumar V."/>
            <person name="Cheung F."/>
            <person name="Xiao Y."/>
            <person name="Chan A."/>
            <person name="Moskal W.A."/>
            <person name="Town C.D."/>
        </authorList>
    </citation>
    <scope>NUCLEOTIDE SEQUENCE</scope>
</reference>
<proteinExistence type="evidence at transcript level"/>
<dbReference type="Pfam" id="PF13041">
    <property type="entry name" value="PPR_2"/>
    <property type="match status" value="1"/>
</dbReference>
<protein>
    <recommendedName>
        <fullName evidence="4">Pentacotripeptide-repeat region of PRORP domain-containing protein</fullName>
    </recommendedName>
</protein>
<name>I3ST75_LOTJA</name>
<dbReference type="InterPro" id="IPR002885">
    <property type="entry name" value="PPR_rpt"/>
</dbReference>
<dbReference type="InterPro" id="IPR011990">
    <property type="entry name" value="TPR-like_helical_dom_sf"/>
</dbReference>
<dbReference type="GO" id="GO:0000373">
    <property type="term" value="P:Group II intron splicing"/>
    <property type="evidence" value="ECO:0007669"/>
    <property type="project" value="InterPro"/>
</dbReference>
<dbReference type="GO" id="GO:0003723">
    <property type="term" value="F:RNA binding"/>
    <property type="evidence" value="ECO:0007669"/>
    <property type="project" value="InterPro"/>
</dbReference>
<feature type="repeat" description="PPR" evidence="2">
    <location>
        <begin position="135"/>
        <end position="169"/>
    </location>
</feature>